<accession>A0A381TSM5</accession>
<evidence type="ECO:0000313" key="1">
    <source>
        <dbReference type="EMBL" id="SVA18498.1"/>
    </source>
</evidence>
<organism evidence="1">
    <name type="scientific">marine metagenome</name>
    <dbReference type="NCBI Taxonomy" id="408172"/>
    <lineage>
        <taxon>unclassified sequences</taxon>
        <taxon>metagenomes</taxon>
        <taxon>ecological metagenomes</taxon>
    </lineage>
</organism>
<protein>
    <submittedName>
        <fullName evidence="1">Uncharacterized protein</fullName>
    </submittedName>
</protein>
<dbReference type="AlphaFoldDB" id="A0A381TSM5"/>
<sequence>MTKTFEAFQSVLINEIDKTKSFIIEVRKKKTTDVEEIILPQQLKYYIRGLQFSLDALNSIQDYYENSQDSGD</sequence>
<name>A0A381TSM5_9ZZZZ</name>
<proteinExistence type="predicted"/>
<dbReference type="EMBL" id="UINC01005019">
    <property type="protein sequence ID" value="SVA18498.1"/>
    <property type="molecule type" value="Genomic_DNA"/>
</dbReference>
<reference evidence="1" key="1">
    <citation type="submission" date="2018-05" db="EMBL/GenBank/DDBJ databases">
        <authorList>
            <person name="Lanie J.A."/>
            <person name="Ng W.-L."/>
            <person name="Kazmierczak K.M."/>
            <person name="Andrzejewski T.M."/>
            <person name="Davidsen T.M."/>
            <person name="Wayne K.J."/>
            <person name="Tettelin H."/>
            <person name="Glass J.I."/>
            <person name="Rusch D."/>
            <person name="Podicherti R."/>
            <person name="Tsui H.-C.T."/>
            <person name="Winkler M.E."/>
        </authorList>
    </citation>
    <scope>NUCLEOTIDE SEQUENCE</scope>
</reference>
<gene>
    <name evidence="1" type="ORF">METZ01_LOCUS71352</name>
</gene>